<dbReference type="PANTHER" id="PTHR11260">
    <property type="entry name" value="GLUTATHIONE S-TRANSFERASE, GST, SUPERFAMILY, GST DOMAIN CONTAINING"/>
    <property type="match status" value="1"/>
</dbReference>
<dbReference type="Proteomes" id="UP001190926">
    <property type="component" value="Unassembled WGS sequence"/>
</dbReference>
<dbReference type="FunFam" id="1.20.1050.10:FF:000012">
    <property type="entry name" value="Tau class glutathione S-transferase"/>
    <property type="match status" value="1"/>
</dbReference>
<dbReference type="InterPro" id="IPR036282">
    <property type="entry name" value="Glutathione-S-Trfase_C_sf"/>
</dbReference>
<comment type="caution">
    <text evidence="8">The sequence shown here is derived from an EMBL/GenBank/DDBJ whole genome shotgun (WGS) entry which is preliminary data.</text>
</comment>
<feature type="domain" description="GST C-terminal" evidence="7">
    <location>
        <begin position="86"/>
        <end position="213"/>
    </location>
</feature>
<dbReference type="SFLD" id="SFLDS00019">
    <property type="entry name" value="Glutathione_Transferase_(cytos"/>
    <property type="match status" value="1"/>
</dbReference>
<dbReference type="FunFam" id="3.40.30.10:FF:000014">
    <property type="entry name" value="Tau class glutathione S-transferase"/>
    <property type="match status" value="1"/>
</dbReference>
<dbReference type="CDD" id="cd03185">
    <property type="entry name" value="GST_C_Tau"/>
    <property type="match status" value="1"/>
</dbReference>
<dbReference type="SFLD" id="SFLDG00358">
    <property type="entry name" value="Main_(cytGST)"/>
    <property type="match status" value="1"/>
</dbReference>
<name>A0AAD4J1A9_PERFH</name>
<comment type="similarity">
    <text evidence="1">Belongs to the GST superfamily. HSP26 family.</text>
</comment>
<dbReference type="InterPro" id="IPR004046">
    <property type="entry name" value="GST_C"/>
</dbReference>
<organism evidence="8 9">
    <name type="scientific">Perilla frutescens var. hirtella</name>
    <name type="common">Perilla citriodora</name>
    <name type="synonym">Perilla setoyensis</name>
    <dbReference type="NCBI Taxonomy" id="608512"/>
    <lineage>
        <taxon>Eukaryota</taxon>
        <taxon>Viridiplantae</taxon>
        <taxon>Streptophyta</taxon>
        <taxon>Embryophyta</taxon>
        <taxon>Tracheophyta</taxon>
        <taxon>Spermatophyta</taxon>
        <taxon>Magnoliopsida</taxon>
        <taxon>eudicotyledons</taxon>
        <taxon>Gunneridae</taxon>
        <taxon>Pentapetalae</taxon>
        <taxon>asterids</taxon>
        <taxon>lamiids</taxon>
        <taxon>Lamiales</taxon>
        <taxon>Lamiaceae</taxon>
        <taxon>Nepetoideae</taxon>
        <taxon>Elsholtzieae</taxon>
        <taxon>Perilla</taxon>
    </lineage>
</organism>
<dbReference type="Pfam" id="PF02798">
    <property type="entry name" value="GST_N"/>
    <property type="match status" value="1"/>
</dbReference>
<evidence type="ECO:0000256" key="5">
    <source>
        <dbReference type="ARBA" id="ARBA00071370"/>
    </source>
</evidence>
<dbReference type="Gene3D" id="1.20.1050.10">
    <property type="match status" value="1"/>
</dbReference>
<dbReference type="SUPFAM" id="SSF47616">
    <property type="entry name" value="GST C-terminal domain-like"/>
    <property type="match status" value="1"/>
</dbReference>
<dbReference type="InterPro" id="IPR010987">
    <property type="entry name" value="Glutathione-S-Trfase_C-like"/>
</dbReference>
<sequence length="219" mass="25347">MSEVKLFGTWFSPFVRRVEMALKLKGVEYEYIEEDLRNKSPLLLQHNPIHKKVPVLVHNGKPIAESSVILEYIDEVWKGPSILPNDPFDRAMARFWVKFIDDKCGPAAWRVCWSAGEEREKAKEEAIEGLKFLEEEIEGKKFFGGDSIGVVDIVANFFAHWFLILQELAGLEILSEEKFPNLWKWVNEYCNDNFLKENLPDKDKLTASFKRAFATGSLY</sequence>
<dbReference type="PROSITE" id="PS50404">
    <property type="entry name" value="GST_NTER"/>
    <property type="match status" value="1"/>
</dbReference>
<keyword evidence="3" id="KW-0808">Transferase</keyword>
<evidence type="ECO:0000259" key="6">
    <source>
        <dbReference type="PROSITE" id="PS50404"/>
    </source>
</evidence>
<dbReference type="SUPFAM" id="SSF52833">
    <property type="entry name" value="Thioredoxin-like"/>
    <property type="match status" value="1"/>
</dbReference>
<dbReference type="CDD" id="cd03058">
    <property type="entry name" value="GST_N_Tau"/>
    <property type="match status" value="1"/>
</dbReference>
<dbReference type="InterPro" id="IPR036249">
    <property type="entry name" value="Thioredoxin-like_sf"/>
</dbReference>
<dbReference type="Pfam" id="PF00043">
    <property type="entry name" value="GST_C"/>
    <property type="match status" value="1"/>
</dbReference>
<dbReference type="InterPro" id="IPR045074">
    <property type="entry name" value="GST_C_Tau"/>
</dbReference>
<evidence type="ECO:0000313" key="8">
    <source>
        <dbReference type="EMBL" id="KAH6824808.1"/>
    </source>
</evidence>
<dbReference type="InterPro" id="IPR045073">
    <property type="entry name" value="Omega/Tau-like"/>
</dbReference>
<evidence type="ECO:0000256" key="4">
    <source>
        <dbReference type="ARBA" id="ARBA00047960"/>
    </source>
</evidence>
<dbReference type="AlphaFoldDB" id="A0AAD4J1A9"/>
<comment type="catalytic activity">
    <reaction evidence="4">
        <text>RX + glutathione = an S-substituted glutathione + a halide anion + H(+)</text>
        <dbReference type="Rhea" id="RHEA:16437"/>
        <dbReference type="ChEBI" id="CHEBI:15378"/>
        <dbReference type="ChEBI" id="CHEBI:16042"/>
        <dbReference type="ChEBI" id="CHEBI:17792"/>
        <dbReference type="ChEBI" id="CHEBI:57925"/>
        <dbReference type="ChEBI" id="CHEBI:90779"/>
        <dbReference type="EC" id="2.5.1.18"/>
    </reaction>
</comment>
<accession>A0AAD4J1A9</accession>
<dbReference type="EC" id="2.5.1.18" evidence="2"/>
<proteinExistence type="inferred from homology"/>
<protein>
    <recommendedName>
        <fullName evidence="5">Probable glutathione S-transferase</fullName>
        <ecNumber evidence="2">2.5.1.18</ecNumber>
    </recommendedName>
</protein>
<dbReference type="PANTHER" id="PTHR11260:SF676">
    <property type="entry name" value="GLUTATHIONE S-TRANSFERASE U8"/>
    <property type="match status" value="1"/>
</dbReference>
<dbReference type="EMBL" id="SDAM02000322">
    <property type="protein sequence ID" value="KAH6824808.1"/>
    <property type="molecule type" value="Genomic_DNA"/>
</dbReference>
<dbReference type="GO" id="GO:0005737">
    <property type="term" value="C:cytoplasm"/>
    <property type="evidence" value="ECO:0007669"/>
    <property type="project" value="TreeGrafter"/>
</dbReference>
<evidence type="ECO:0000259" key="7">
    <source>
        <dbReference type="PROSITE" id="PS50405"/>
    </source>
</evidence>
<evidence type="ECO:0000256" key="2">
    <source>
        <dbReference type="ARBA" id="ARBA00012452"/>
    </source>
</evidence>
<dbReference type="InterPro" id="IPR040079">
    <property type="entry name" value="Glutathione_S-Trfase"/>
</dbReference>
<dbReference type="Gene3D" id="3.40.30.10">
    <property type="entry name" value="Glutaredoxin"/>
    <property type="match status" value="1"/>
</dbReference>
<dbReference type="GO" id="GO:0004364">
    <property type="term" value="F:glutathione transferase activity"/>
    <property type="evidence" value="ECO:0007669"/>
    <property type="project" value="UniProtKB-EC"/>
</dbReference>
<evidence type="ECO:0000313" key="9">
    <source>
        <dbReference type="Proteomes" id="UP001190926"/>
    </source>
</evidence>
<feature type="domain" description="GST N-terminal" evidence="6">
    <location>
        <begin position="2"/>
        <end position="81"/>
    </location>
</feature>
<keyword evidence="9" id="KW-1185">Reference proteome</keyword>
<evidence type="ECO:0000256" key="1">
    <source>
        <dbReference type="ARBA" id="ARBA00009929"/>
    </source>
</evidence>
<dbReference type="GO" id="GO:0006749">
    <property type="term" value="P:glutathione metabolic process"/>
    <property type="evidence" value="ECO:0007669"/>
    <property type="project" value="InterPro"/>
</dbReference>
<gene>
    <name evidence="8" type="ORF">C2S53_010883</name>
</gene>
<reference evidence="8 9" key="1">
    <citation type="journal article" date="2021" name="Nat. Commun.">
        <title>Incipient diploidization of the medicinal plant Perilla within 10,000 years.</title>
        <authorList>
            <person name="Zhang Y."/>
            <person name="Shen Q."/>
            <person name="Leng L."/>
            <person name="Zhang D."/>
            <person name="Chen S."/>
            <person name="Shi Y."/>
            <person name="Ning Z."/>
            <person name="Chen S."/>
        </authorList>
    </citation>
    <scope>NUCLEOTIDE SEQUENCE [LARGE SCALE GENOMIC DNA]</scope>
    <source>
        <strain evidence="9">cv. PC099</strain>
    </source>
</reference>
<dbReference type="PROSITE" id="PS50405">
    <property type="entry name" value="GST_CTER"/>
    <property type="match status" value="1"/>
</dbReference>
<dbReference type="SFLD" id="SFLDG01152">
    <property type="entry name" value="Main.3:_Omega-_and_Tau-like"/>
    <property type="match status" value="1"/>
</dbReference>
<evidence type="ECO:0000256" key="3">
    <source>
        <dbReference type="ARBA" id="ARBA00022679"/>
    </source>
</evidence>
<dbReference type="InterPro" id="IPR004045">
    <property type="entry name" value="Glutathione_S-Trfase_N"/>
</dbReference>